<name>A0A163K835_ABSGL</name>
<keyword evidence="3" id="KW-1185">Reference proteome</keyword>
<sequence>MELFYEPDLSLIFSFLQHPWDQNYPSRVKMQAKCCFIQSGNLISNYVNPVKHLPWIKKSPYQHHVVGASLFEQFSIDYIGPFPETSRGNKYILLCVENFTRWPIACVSNDNEAVTTAKFLYSDLFCRSGPPTHLLSDNGSHFLNNVVSQFLTIIKTNHKTTSAYCPECNGMAEKINGVIVGSLKRMVHENNED</sequence>
<dbReference type="PANTHER" id="PTHR37984">
    <property type="entry name" value="PROTEIN CBG26694"/>
    <property type="match status" value="1"/>
</dbReference>
<feature type="domain" description="Integrase catalytic" evidence="1">
    <location>
        <begin position="56"/>
        <end position="193"/>
    </location>
</feature>
<gene>
    <name evidence="2" type="primary">ABSGL_14911.1 scaffold 15133</name>
</gene>
<accession>A0A163K835</accession>
<dbReference type="GO" id="GO:0003676">
    <property type="term" value="F:nucleic acid binding"/>
    <property type="evidence" value="ECO:0007669"/>
    <property type="project" value="InterPro"/>
</dbReference>
<dbReference type="InParanoid" id="A0A163K835"/>
<dbReference type="GO" id="GO:0005634">
    <property type="term" value="C:nucleus"/>
    <property type="evidence" value="ECO:0007669"/>
    <property type="project" value="UniProtKB-ARBA"/>
</dbReference>
<dbReference type="AlphaFoldDB" id="A0A163K835"/>
<evidence type="ECO:0000313" key="2">
    <source>
        <dbReference type="EMBL" id="SAM09237.1"/>
    </source>
</evidence>
<dbReference type="InterPro" id="IPR036397">
    <property type="entry name" value="RNaseH_sf"/>
</dbReference>
<dbReference type="InterPro" id="IPR050951">
    <property type="entry name" value="Retrovirus_Pol_polyprotein"/>
</dbReference>
<dbReference type="SUPFAM" id="SSF53098">
    <property type="entry name" value="Ribonuclease H-like"/>
    <property type="match status" value="1"/>
</dbReference>
<dbReference type="GO" id="GO:0015074">
    <property type="term" value="P:DNA integration"/>
    <property type="evidence" value="ECO:0007669"/>
    <property type="project" value="InterPro"/>
</dbReference>
<dbReference type="OrthoDB" id="5592268at2759"/>
<dbReference type="Pfam" id="PF00665">
    <property type="entry name" value="rve"/>
    <property type="match status" value="1"/>
</dbReference>
<dbReference type="STRING" id="4829.A0A163K835"/>
<protein>
    <recommendedName>
        <fullName evidence="1">Integrase catalytic domain-containing protein</fullName>
    </recommendedName>
</protein>
<evidence type="ECO:0000313" key="3">
    <source>
        <dbReference type="Proteomes" id="UP000078561"/>
    </source>
</evidence>
<dbReference type="PROSITE" id="PS50994">
    <property type="entry name" value="INTEGRASE"/>
    <property type="match status" value="1"/>
</dbReference>
<reference evidence="2" key="1">
    <citation type="submission" date="2016-04" db="EMBL/GenBank/DDBJ databases">
        <authorList>
            <person name="Evans L.H."/>
            <person name="Alamgir A."/>
            <person name="Owens N."/>
            <person name="Weber N.D."/>
            <person name="Virtaneva K."/>
            <person name="Barbian K."/>
            <person name="Babar A."/>
            <person name="Rosenke K."/>
        </authorList>
    </citation>
    <scope>NUCLEOTIDE SEQUENCE [LARGE SCALE GENOMIC DNA]</scope>
    <source>
        <strain evidence="2">CBS 101.48</strain>
    </source>
</reference>
<dbReference type="EMBL" id="LT554999">
    <property type="protein sequence ID" value="SAM09237.1"/>
    <property type="molecule type" value="Genomic_DNA"/>
</dbReference>
<dbReference type="InterPro" id="IPR001584">
    <property type="entry name" value="Integrase_cat-core"/>
</dbReference>
<dbReference type="InterPro" id="IPR012337">
    <property type="entry name" value="RNaseH-like_sf"/>
</dbReference>
<proteinExistence type="predicted"/>
<organism evidence="2">
    <name type="scientific">Absidia glauca</name>
    <name type="common">Pin mould</name>
    <dbReference type="NCBI Taxonomy" id="4829"/>
    <lineage>
        <taxon>Eukaryota</taxon>
        <taxon>Fungi</taxon>
        <taxon>Fungi incertae sedis</taxon>
        <taxon>Mucoromycota</taxon>
        <taxon>Mucoromycotina</taxon>
        <taxon>Mucoromycetes</taxon>
        <taxon>Mucorales</taxon>
        <taxon>Cunninghamellaceae</taxon>
        <taxon>Absidia</taxon>
    </lineage>
</organism>
<dbReference type="Proteomes" id="UP000078561">
    <property type="component" value="Unassembled WGS sequence"/>
</dbReference>
<dbReference type="Gene3D" id="3.30.420.10">
    <property type="entry name" value="Ribonuclease H-like superfamily/Ribonuclease H"/>
    <property type="match status" value="1"/>
</dbReference>
<evidence type="ECO:0000259" key="1">
    <source>
        <dbReference type="PROSITE" id="PS50994"/>
    </source>
</evidence>
<dbReference type="PANTHER" id="PTHR37984:SF5">
    <property type="entry name" value="PROTEIN NYNRIN-LIKE"/>
    <property type="match status" value="1"/>
</dbReference>